<feature type="compositionally biased region" description="Polar residues" evidence="1">
    <location>
        <begin position="8"/>
        <end position="21"/>
    </location>
</feature>
<name>A0A084XYU7_9PROT</name>
<dbReference type="Proteomes" id="UP000019812">
    <property type="component" value="Unassembled WGS sequence"/>
</dbReference>
<dbReference type="STRING" id="1457154.CAPSK01_003084"/>
<reference evidence="2 3" key="1">
    <citation type="submission" date="2014-07" db="EMBL/GenBank/DDBJ databases">
        <title>Expanding our view of genomic diversity in Candidatus Accumulibacter clades.</title>
        <authorList>
            <person name="Skennerton C.T."/>
            <person name="Barr J.J."/>
            <person name="Slater F.R."/>
            <person name="Bond P.L."/>
            <person name="Tyson G.W."/>
        </authorList>
    </citation>
    <scope>NUCLEOTIDE SEQUENCE [LARGE SCALE GENOMIC DNA]</scope>
    <source>
        <strain evidence="3">SK-01</strain>
    </source>
</reference>
<evidence type="ECO:0000313" key="2">
    <source>
        <dbReference type="EMBL" id="KFB67641.1"/>
    </source>
</evidence>
<gene>
    <name evidence="2" type="ORF">CAPSK01_003084</name>
</gene>
<sequence>MHNAWASPWNSAESMAFDQTTRNRLQRFVNEVRKEPGKGPKTTCASP</sequence>
<evidence type="ECO:0000256" key="1">
    <source>
        <dbReference type="SAM" id="MobiDB-lite"/>
    </source>
</evidence>
<feature type="region of interest" description="Disordered" evidence="1">
    <location>
        <begin position="1"/>
        <end position="21"/>
    </location>
</feature>
<evidence type="ECO:0000313" key="3">
    <source>
        <dbReference type="Proteomes" id="UP000019812"/>
    </source>
</evidence>
<proteinExistence type="predicted"/>
<dbReference type="EMBL" id="JDSS02000027">
    <property type="protein sequence ID" value="KFB67641.1"/>
    <property type="molecule type" value="Genomic_DNA"/>
</dbReference>
<accession>A0A084XYU7</accession>
<organism evidence="2 3">
    <name type="scientific">Candidatus Accumulibacter vicinus</name>
    <dbReference type="NCBI Taxonomy" id="2954382"/>
    <lineage>
        <taxon>Bacteria</taxon>
        <taxon>Pseudomonadati</taxon>
        <taxon>Pseudomonadota</taxon>
        <taxon>Betaproteobacteria</taxon>
        <taxon>Candidatus Accumulibacter</taxon>
    </lineage>
</organism>
<protein>
    <submittedName>
        <fullName evidence="2">Uncharacterized protein</fullName>
    </submittedName>
</protein>
<comment type="caution">
    <text evidence="2">The sequence shown here is derived from an EMBL/GenBank/DDBJ whole genome shotgun (WGS) entry which is preliminary data.</text>
</comment>
<dbReference type="AlphaFoldDB" id="A0A084XYU7"/>